<dbReference type="InterPro" id="IPR036196">
    <property type="entry name" value="Ptyr_pPase_sf"/>
</dbReference>
<comment type="similarity">
    <text evidence="1">Belongs to the low molecular weight phosphotyrosine protein phosphatase family.</text>
</comment>
<dbReference type="PANTHER" id="PTHR11717">
    <property type="entry name" value="LOW MOLECULAR WEIGHT PROTEIN TYROSINE PHOSPHATASE"/>
    <property type="match status" value="1"/>
</dbReference>
<feature type="compositionally biased region" description="Polar residues" evidence="5">
    <location>
        <begin position="106"/>
        <end position="116"/>
    </location>
</feature>
<feature type="domain" description="Phosphotyrosine protein phosphatase I" evidence="6">
    <location>
        <begin position="214"/>
        <end position="388"/>
    </location>
</feature>
<dbReference type="InterPro" id="IPR050438">
    <property type="entry name" value="LMW_PTPase"/>
</dbReference>
<dbReference type="SUPFAM" id="SSF52788">
    <property type="entry name" value="Phosphotyrosine protein phosphatases I"/>
    <property type="match status" value="1"/>
</dbReference>
<accession>A0AAW1NUR1</accession>
<evidence type="ECO:0000313" key="7">
    <source>
        <dbReference type="EMBL" id="KAK9798148.1"/>
    </source>
</evidence>
<reference evidence="7 8" key="1">
    <citation type="journal article" date="2024" name="Nat. Commun.">
        <title>Phylogenomics reveals the evolutionary origins of lichenization in chlorophyte algae.</title>
        <authorList>
            <person name="Puginier C."/>
            <person name="Libourel C."/>
            <person name="Otte J."/>
            <person name="Skaloud P."/>
            <person name="Haon M."/>
            <person name="Grisel S."/>
            <person name="Petersen M."/>
            <person name="Berrin J.G."/>
            <person name="Delaux P.M."/>
            <person name="Dal Grande F."/>
            <person name="Keller J."/>
        </authorList>
    </citation>
    <scope>NUCLEOTIDE SEQUENCE [LARGE SCALE GENOMIC DNA]</scope>
    <source>
        <strain evidence="7 8">SAG 2036</strain>
    </source>
</reference>
<dbReference type="SMART" id="SM00226">
    <property type="entry name" value="LMWPc"/>
    <property type="match status" value="1"/>
</dbReference>
<comment type="caution">
    <text evidence="7">The sequence shown here is derived from an EMBL/GenBank/DDBJ whole genome shotgun (WGS) entry which is preliminary data.</text>
</comment>
<feature type="active site" evidence="4">
    <location>
        <position position="226"/>
    </location>
</feature>
<dbReference type="Pfam" id="PF01451">
    <property type="entry name" value="LMWPc"/>
    <property type="match status" value="1"/>
</dbReference>
<evidence type="ECO:0000256" key="2">
    <source>
        <dbReference type="ARBA" id="ARBA00022801"/>
    </source>
</evidence>
<dbReference type="PANTHER" id="PTHR11717:SF7">
    <property type="entry name" value="LOW MOLECULAR WEIGHT PHOSPHOTYROSINE PROTEIN PHOSPHATASE"/>
    <property type="match status" value="1"/>
</dbReference>
<sequence length="713" mass="78153">MDEVPSIFSTKACVRAFQPLIRCAPHFGMWWQAQSVPAEFARGPSEPPVSKAQGLVLDGAEGMPQLEFLALSGGASSNRLELPATLLGWMLSEDLIFIQAVSTASDKHQPVQSNKSTDSKEPVSRSRQDRSQDSNDWQVGGLTTGFPVPLYYSVPERIAHRDARGKIRASDQDTATSSNDTSAGSKQAHDLRPVFRAAPYRAERERSAESRTTTRLLIVDEGNLCRSVLAEAMFKRLLASSKVPLDVTAESASIGPAADGPHDARVMAVAQEAGLSLSPRPPRIFDELQDIVNYDLVLVMDKFDLEAVLREVAVFDTINPGGHYAERVRLLGSYAVPGRARPLRPAPSSQDPDISDPLWGNLGGEDDTAALWGLLRQLRLASKGLLTHLIELNSRYPGRLQLGISEAVRLVAHERSSVVAQRLQQAPAAKRWQPIWREATTTQDEGNLYTIRVTNGNRHVVRRPKYTVKRGYWRDVENVEAEVRRWIGRHGSPGQMPTGRELRQTGHSSLETAVRLHGGQQTIASRMQLSTQRRHNGFWSQRGNLQKELLEFVEDGPPPDVPAAAGSNGSGMQEGAGDPHRVMPSLSELRAAGRGDLMGAVQMWGGTEAVADLMGLSLTYQARRRKRADLAEVYEVVQRLAPDVLAAGFFPTRLQLLASGPHQPLVDDIRVLGGFRRVAASLGLHYANAGSIRARLTTVLQPFRQCASITAAR</sequence>
<dbReference type="InterPro" id="IPR023485">
    <property type="entry name" value="Ptyr_pPase"/>
</dbReference>
<keyword evidence="2" id="KW-0378">Hydrolase</keyword>
<feature type="region of interest" description="Disordered" evidence="5">
    <location>
        <begin position="163"/>
        <end position="190"/>
    </location>
</feature>
<evidence type="ECO:0000256" key="4">
    <source>
        <dbReference type="PIRSR" id="PIRSR617867-1"/>
    </source>
</evidence>
<dbReference type="Proteomes" id="UP001465755">
    <property type="component" value="Unassembled WGS sequence"/>
</dbReference>
<keyword evidence="3" id="KW-0904">Protein phosphatase</keyword>
<dbReference type="Gene3D" id="3.40.50.2300">
    <property type="match status" value="1"/>
</dbReference>
<dbReference type="InterPro" id="IPR017867">
    <property type="entry name" value="Tyr_phospatase_low_mol_wt"/>
</dbReference>
<dbReference type="AlphaFoldDB" id="A0AAW1NUR1"/>
<proteinExistence type="inferred from homology"/>
<evidence type="ECO:0000256" key="3">
    <source>
        <dbReference type="ARBA" id="ARBA00022912"/>
    </source>
</evidence>
<evidence type="ECO:0000313" key="8">
    <source>
        <dbReference type="Proteomes" id="UP001465755"/>
    </source>
</evidence>
<gene>
    <name evidence="7" type="ORF">WJX73_009718</name>
</gene>
<dbReference type="PRINTS" id="PR00719">
    <property type="entry name" value="LMWPTPASE"/>
</dbReference>
<organism evidence="7 8">
    <name type="scientific">Symbiochloris irregularis</name>
    <dbReference type="NCBI Taxonomy" id="706552"/>
    <lineage>
        <taxon>Eukaryota</taxon>
        <taxon>Viridiplantae</taxon>
        <taxon>Chlorophyta</taxon>
        <taxon>core chlorophytes</taxon>
        <taxon>Trebouxiophyceae</taxon>
        <taxon>Trebouxiales</taxon>
        <taxon>Trebouxiaceae</taxon>
        <taxon>Symbiochloris</taxon>
    </lineage>
</organism>
<evidence type="ECO:0000259" key="6">
    <source>
        <dbReference type="SMART" id="SM00226"/>
    </source>
</evidence>
<feature type="region of interest" description="Disordered" evidence="5">
    <location>
        <begin position="557"/>
        <end position="580"/>
    </location>
</feature>
<feature type="compositionally biased region" description="Basic and acidic residues" evidence="5">
    <location>
        <begin position="117"/>
        <end position="133"/>
    </location>
</feature>
<name>A0AAW1NUR1_9CHLO</name>
<evidence type="ECO:0000256" key="1">
    <source>
        <dbReference type="ARBA" id="ARBA00011063"/>
    </source>
</evidence>
<feature type="compositionally biased region" description="Polar residues" evidence="5">
    <location>
        <begin position="172"/>
        <end position="185"/>
    </location>
</feature>
<dbReference type="EMBL" id="JALJOQ010000102">
    <property type="protein sequence ID" value="KAK9798148.1"/>
    <property type="molecule type" value="Genomic_DNA"/>
</dbReference>
<dbReference type="GO" id="GO:0004725">
    <property type="term" value="F:protein tyrosine phosphatase activity"/>
    <property type="evidence" value="ECO:0007669"/>
    <property type="project" value="InterPro"/>
</dbReference>
<evidence type="ECO:0000256" key="5">
    <source>
        <dbReference type="SAM" id="MobiDB-lite"/>
    </source>
</evidence>
<keyword evidence="8" id="KW-1185">Reference proteome</keyword>
<protein>
    <recommendedName>
        <fullName evidence="6">Phosphotyrosine protein phosphatase I domain-containing protein</fullName>
    </recommendedName>
</protein>
<feature type="region of interest" description="Disordered" evidence="5">
    <location>
        <begin position="106"/>
        <end position="141"/>
    </location>
</feature>